<reference evidence="16 17" key="1">
    <citation type="submission" date="2018-05" db="EMBL/GenBank/DDBJ databases">
        <title>Nocardioides silvaticus genome.</title>
        <authorList>
            <person name="Li C."/>
            <person name="Wang G."/>
        </authorList>
    </citation>
    <scope>NUCLEOTIDE SEQUENCE [LARGE SCALE GENOMIC DNA]</scope>
    <source>
        <strain evidence="16 17">CCTCC AB 2018079</strain>
    </source>
</reference>
<feature type="domain" description="Glutamine amidotransferase" evidence="15">
    <location>
        <begin position="7"/>
        <end position="210"/>
    </location>
</feature>
<evidence type="ECO:0000256" key="2">
    <source>
        <dbReference type="ARBA" id="ARBA00005091"/>
    </source>
</evidence>
<dbReference type="PIRSF" id="PIRSF000495">
    <property type="entry name" value="Amidotransf_hisH"/>
    <property type="match status" value="1"/>
</dbReference>
<protein>
    <recommendedName>
        <fullName evidence="13">Imidazole glycerol phosphate synthase subunit HisH</fullName>
        <ecNumber evidence="13">4.3.2.10</ecNumber>
    </recommendedName>
    <alternativeName>
        <fullName evidence="13">IGP synthase glutaminase subunit</fullName>
        <ecNumber evidence="13">3.5.1.2</ecNumber>
    </alternativeName>
    <alternativeName>
        <fullName evidence="13">IGP synthase subunit HisH</fullName>
    </alternativeName>
    <alternativeName>
        <fullName evidence="13">ImGP synthase subunit HisH</fullName>
        <shortName evidence="13">IGPS subunit HisH</shortName>
    </alternativeName>
</protein>
<sequence length="217" mass="23295">MSSPSVVVLDYGSGNLRSAVRAVERAGADVTLTSDLDAAMEADGLLVPGVGAYAACMEGLRAIRGERVIARRLSGGRPVLGICVGMQILFERGIEHGVETDGCGEWPGVVERIQAPIVPHMGWNTVHVPEGSRLFAGIEDERFYFVHSYAVRDWTLVTNDRTPDAYQPRVIWAEHGGDRFVAAVENGPLSATQFHPEKSGDAGAQLLRNWVGTLGAA</sequence>
<comment type="catalytic activity">
    <reaction evidence="12 13">
        <text>L-glutamine + H2O = L-glutamate + NH4(+)</text>
        <dbReference type="Rhea" id="RHEA:15889"/>
        <dbReference type="ChEBI" id="CHEBI:15377"/>
        <dbReference type="ChEBI" id="CHEBI:28938"/>
        <dbReference type="ChEBI" id="CHEBI:29985"/>
        <dbReference type="ChEBI" id="CHEBI:58359"/>
        <dbReference type="EC" id="3.5.1.2"/>
    </reaction>
</comment>
<comment type="catalytic activity">
    <reaction evidence="11 13">
        <text>5-[(5-phospho-1-deoxy-D-ribulos-1-ylimino)methylamino]-1-(5-phospho-beta-D-ribosyl)imidazole-4-carboxamide + L-glutamine = D-erythro-1-(imidazol-4-yl)glycerol 3-phosphate + 5-amino-1-(5-phospho-beta-D-ribosyl)imidazole-4-carboxamide + L-glutamate + H(+)</text>
        <dbReference type="Rhea" id="RHEA:24793"/>
        <dbReference type="ChEBI" id="CHEBI:15378"/>
        <dbReference type="ChEBI" id="CHEBI:29985"/>
        <dbReference type="ChEBI" id="CHEBI:58278"/>
        <dbReference type="ChEBI" id="CHEBI:58359"/>
        <dbReference type="ChEBI" id="CHEBI:58475"/>
        <dbReference type="ChEBI" id="CHEBI:58525"/>
        <dbReference type="EC" id="4.3.2.10"/>
    </reaction>
</comment>
<dbReference type="GO" id="GO:0004359">
    <property type="term" value="F:glutaminase activity"/>
    <property type="evidence" value="ECO:0007669"/>
    <property type="project" value="UniProtKB-EC"/>
</dbReference>
<dbReference type="EC" id="3.5.1.2" evidence="13"/>
<dbReference type="EMBL" id="QGDD01000002">
    <property type="protein sequence ID" value="PWN03599.1"/>
    <property type="molecule type" value="Genomic_DNA"/>
</dbReference>
<keyword evidence="4 13" id="KW-0963">Cytoplasm</keyword>
<dbReference type="EC" id="4.3.2.10" evidence="13"/>
<dbReference type="PANTHER" id="PTHR42701:SF1">
    <property type="entry name" value="IMIDAZOLE GLYCEROL PHOSPHATE SYNTHASE SUBUNIT HISH"/>
    <property type="match status" value="1"/>
</dbReference>
<feature type="active site" description="Nucleophile" evidence="13 14">
    <location>
        <position position="83"/>
    </location>
</feature>
<evidence type="ECO:0000256" key="6">
    <source>
        <dbReference type="ARBA" id="ARBA00022801"/>
    </source>
</evidence>
<keyword evidence="17" id="KW-1185">Reference proteome</keyword>
<dbReference type="OrthoDB" id="9807137at2"/>
<evidence type="ECO:0000256" key="12">
    <source>
        <dbReference type="ARBA" id="ARBA00049534"/>
    </source>
</evidence>
<evidence type="ECO:0000256" key="9">
    <source>
        <dbReference type="ARBA" id="ARBA00023239"/>
    </source>
</evidence>
<dbReference type="Gene3D" id="3.40.50.880">
    <property type="match status" value="1"/>
</dbReference>
<dbReference type="PANTHER" id="PTHR42701">
    <property type="entry name" value="IMIDAZOLE GLYCEROL PHOSPHATE SYNTHASE SUBUNIT HISH"/>
    <property type="match status" value="1"/>
</dbReference>
<dbReference type="GO" id="GO:0016829">
    <property type="term" value="F:lyase activity"/>
    <property type="evidence" value="ECO:0007669"/>
    <property type="project" value="UniProtKB-KW"/>
</dbReference>
<dbReference type="HAMAP" id="MF_00278">
    <property type="entry name" value="HisH"/>
    <property type="match status" value="1"/>
</dbReference>
<evidence type="ECO:0000259" key="15">
    <source>
        <dbReference type="Pfam" id="PF00117"/>
    </source>
</evidence>
<dbReference type="InterPro" id="IPR010139">
    <property type="entry name" value="Imidazole-glycPsynth_HisH"/>
</dbReference>
<dbReference type="NCBIfam" id="TIGR01855">
    <property type="entry name" value="IMP_synth_hisH"/>
    <property type="match status" value="1"/>
</dbReference>
<comment type="caution">
    <text evidence="16">The sequence shown here is derived from an EMBL/GenBank/DDBJ whole genome shotgun (WGS) entry which is preliminary data.</text>
</comment>
<evidence type="ECO:0000256" key="11">
    <source>
        <dbReference type="ARBA" id="ARBA00047838"/>
    </source>
</evidence>
<keyword evidence="9 13" id="KW-0456">Lyase</keyword>
<keyword evidence="8 13" id="KW-0368">Histidine biosynthesis</keyword>
<keyword evidence="5 13" id="KW-0028">Amino-acid biosynthesis</keyword>
<evidence type="ECO:0000313" key="17">
    <source>
        <dbReference type="Proteomes" id="UP000245507"/>
    </source>
</evidence>
<proteinExistence type="inferred from homology"/>
<gene>
    <name evidence="13" type="primary">hisH</name>
    <name evidence="16" type="ORF">DJ010_05715</name>
</gene>
<dbReference type="PROSITE" id="PS51273">
    <property type="entry name" value="GATASE_TYPE_1"/>
    <property type="match status" value="1"/>
</dbReference>
<dbReference type="GO" id="GO:0000107">
    <property type="term" value="F:imidazoleglycerol-phosphate synthase activity"/>
    <property type="evidence" value="ECO:0007669"/>
    <property type="project" value="UniProtKB-UniRule"/>
</dbReference>
<keyword evidence="7 13" id="KW-0315">Glutamine amidotransferase</keyword>
<name>A0A316TK19_9ACTN</name>
<evidence type="ECO:0000256" key="5">
    <source>
        <dbReference type="ARBA" id="ARBA00022605"/>
    </source>
</evidence>
<dbReference type="UniPathway" id="UPA00031">
    <property type="reaction ID" value="UER00010"/>
</dbReference>
<keyword evidence="6 13" id="KW-0378">Hydrolase</keyword>
<evidence type="ECO:0000256" key="3">
    <source>
        <dbReference type="ARBA" id="ARBA00011152"/>
    </source>
</evidence>
<evidence type="ECO:0000256" key="4">
    <source>
        <dbReference type="ARBA" id="ARBA00022490"/>
    </source>
</evidence>
<dbReference type="AlphaFoldDB" id="A0A316TK19"/>
<comment type="subcellular location">
    <subcellularLocation>
        <location evidence="1 13">Cytoplasm</location>
    </subcellularLocation>
</comment>
<dbReference type="InterPro" id="IPR017926">
    <property type="entry name" value="GATASE"/>
</dbReference>
<evidence type="ECO:0000256" key="10">
    <source>
        <dbReference type="ARBA" id="ARBA00025299"/>
    </source>
</evidence>
<evidence type="ECO:0000313" key="16">
    <source>
        <dbReference type="EMBL" id="PWN03599.1"/>
    </source>
</evidence>
<evidence type="ECO:0000256" key="8">
    <source>
        <dbReference type="ARBA" id="ARBA00023102"/>
    </source>
</evidence>
<dbReference type="GO" id="GO:0005737">
    <property type="term" value="C:cytoplasm"/>
    <property type="evidence" value="ECO:0007669"/>
    <property type="project" value="UniProtKB-SubCell"/>
</dbReference>
<dbReference type="InterPro" id="IPR029062">
    <property type="entry name" value="Class_I_gatase-like"/>
</dbReference>
<comment type="function">
    <text evidence="10 13">IGPS catalyzes the conversion of PRFAR and glutamine to IGP, AICAR and glutamate. The HisH subunit catalyzes the hydrolysis of glutamine to glutamate and ammonia as part of the synthesis of IGP and AICAR. The resulting ammonia molecule is channeled to the active site of HisF.</text>
</comment>
<accession>A0A316TK19</accession>
<comment type="pathway">
    <text evidence="2 13">Amino-acid biosynthesis; L-histidine biosynthesis; L-histidine from 5-phospho-alpha-D-ribose 1-diphosphate: step 5/9.</text>
</comment>
<dbReference type="CDD" id="cd01748">
    <property type="entry name" value="GATase1_IGP_Synthase"/>
    <property type="match status" value="1"/>
</dbReference>
<dbReference type="RefSeq" id="WP_109692687.1">
    <property type="nucleotide sequence ID" value="NZ_QGDD01000002.1"/>
</dbReference>
<dbReference type="SUPFAM" id="SSF52317">
    <property type="entry name" value="Class I glutamine amidotransferase-like"/>
    <property type="match status" value="1"/>
</dbReference>
<evidence type="ECO:0000256" key="7">
    <source>
        <dbReference type="ARBA" id="ARBA00022962"/>
    </source>
</evidence>
<dbReference type="GO" id="GO:0000105">
    <property type="term" value="P:L-histidine biosynthetic process"/>
    <property type="evidence" value="ECO:0007669"/>
    <property type="project" value="UniProtKB-UniRule"/>
</dbReference>
<evidence type="ECO:0000256" key="13">
    <source>
        <dbReference type="HAMAP-Rule" id="MF_00278"/>
    </source>
</evidence>
<dbReference type="FunFam" id="3.40.50.880:FF:000056">
    <property type="entry name" value="Imidazole glycerol phosphate synthase subunit HisH"/>
    <property type="match status" value="1"/>
</dbReference>
<comment type="subunit">
    <text evidence="3 13">Heterodimer of HisH and HisF.</text>
</comment>
<feature type="active site" evidence="13 14">
    <location>
        <position position="195"/>
    </location>
</feature>
<organism evidence="16 17">
    <name type="scientific">Nocardioides silvaticus</name>
    <dbReference type="NCBI Taxonomy" id="2201891"/>
    <lineage>
        <taxon>Bacteria</taxon>
        <taxon>Bacillati</taxon>
        <taxon>Actinomycetota</taxon>
        <taxon>Actinomycetes</taxon>
        <taxon>Propionibacteriales</taxon>
        <taxon>Nocardioidaceae</taxon>
        <taxon>Nocardioides</taxon>
    </lineage>
</organism>
<dbReference type="Proteomes" id="UP000245507">
    <property type="component" value="Unassembled WGS sequence"/>
</dbReference>
<evidence type="ECO:0000256" key="14">
    <source>
        <dbReference type="PIRSR" id="PIRSR000495-1"/>
    </source>
</evidence>
<dbReference type="Pfam" id="PF00117">
    <property type="entry name" value="GATase"/>
    <property type="match status" value="1"/>
</dbReference>
<feature type="active site" evidence="13 14">
    <location>
        <position position="197"/>
    </location>
</feature>
<evidence type="ECO:0000256" key="1">
    <source>
        <dbReference type="ARBA" id="ARBA00004496"/>
    </source>
</evidence>